<keyword evidence="3" id="KW-1185">Reference proteome</keyword>
<evidence type="ECO:0000313" key="3">
    <source>
        <dbReference type="Proteomes" id="UP000559256"/>
    </source>
</evidence>
<proteinExistence type="predicted"/>
<organism evidence="2 3">
    <name type="scientific">Tetrapyrgos nigripes</name>
    <dbReference type="NCBI Taxonomy" id="182062"/>
    <lineage>
        <taxon>Eukaryota</taxon>
        <taxon>Fungi</taxon>
        <taxon>Dikarya</taxon>
        <taxon>Basidiomycota</taxon>
        <taxon>Agaricomycotina</taxon>
        <taxon>Agaricomycetes</taxon>
        <taxon>Agaricomycetidae</taxon>
        <taxon>Agaricales</taxon>
        <taxon>Marasmiineae</taxon>
        <taxon>Marasmiaceae</taxon>
        <taxon>Tetrapyrgos</taxon>
    </lineage>
</organism>
<gene>
    <name evidence="2" type="ORF">D9758_011930</name>
</gene>
<sequence length="139" mass="16304">MPLWNRGTSKRTEDFDASKRRTHTNPRAAAALKAGPLEVRLRKNTEIEKANIARRQKRLEHLGDPSKPDGSDTASLVTIEDHEFQHIRKSKTWREMWGDLLGSRFHFWANEEDAKEKREECCWSQIYTYTEYTKSVLTI</sequence>
<reference evidence="2 3" key="1">
    <citation type="journal article" date="2020" name="ISME J.">
        <title>Uncovering the hidden diversity of litter-decomposition mechanisms in mushroom-forming fungi.</title>
        <authorList>
            <person name="Floudas D."/>
            <person name="Bentzer J."/>
            <person name="Ahren D."/>
            <person name="Johansson T."/>
            <person name="Persson P."/>
            <person name="Tunlid A."/>
        </authorList>
    </citation>
    <scope>NUCLEOTIDE SEQUENCE [LARGE SCALE GENOMIC DNA]</scope>
    <source>
        <strain evidence="2 3">CBS 291.85</strain>
    </source>
</reference>
<feature type="compositionally biased region" description="Basic and acidic residues" evidence="1">
    <location>
        <begin position="59"/>
        <end position="70"/>
    </location>
</feature>
<dbReference type="Proteomes" id="UP000559256">
    <property type="component" value="Unassembled WGS sequence"/>
</dbReference>
<feature type="region of interest" description="Disordered" evidence="1">
    <location>
        <begin position="1"/>
        <end position="35"/>
    </location>
</feature>
<evidence type="ECO:0000313" key="2">
    <source>
        <dbReference type="EMBL" id="KAF5352270.1"/>
    </source>
</evidence>
<feature type="region of interest" description="Disordered" evidence="1">
    <location>
        <begin position="50"/>
        <end position="75"/>
    </location>
</feature>
<protein>
    <submittedName>
        <fullName evidence="2">Uncharacterized protein</fullName>
    </submittedName>
</protein>
<dbReference type="AlphaFoldDB" id="A0A8H5FWF3"/>
<dbReference type="EMBL" id="JAACJM010000066">
    <property type="protein sequence ID" value="KAF5352270.1"/>
    <property type="molecule type" value="Genomic_DNA"/>
</dbReference>
<evidence type="ECO:0000256" key="1">
    <source>
        <dbReference type="SAM" id="MobiDB-lite"/>
    </source>
</evidence>
<name>A0A8H5FWF3_9AGAR</name>
<dbReference type="OrthoDB" id="2938453at2759"/>
<comment type="caution">
    <text evidence="2">The sequence shown here is derived from an EMBL/GenBank/DDBJ whole genome shotgun (WGS) entry which is preliminary data.</text>
</comment>
<accession>A0A8H5FWF3</accession>
<feature type="compositionally biased region" description="Basic and acidic residues" evidence="1">
    <location>
        <begin position="10"/>
        <end position="19"/>
    </location>
</feature>